<evidence type="ECO:0000313" key="3">
    <source>
        <dbReference type="EMBL" id="BBL69518.1"/>
    </source>
</evidence>
<dbReference type="Proteomes" id="UP000824988">
    <property type="component" value="Chromosome"/>
</dbReference>
<dbReference type="RefSeq" id="WP_217995095.1">
    <property type="nucleotide sequence ID" value="NZ_AP019782.1"/>
</dbReference>
<proteinExistence type="predicted"/>
<feature type="transmembrane region" description="Helical" evidence="1">
    <location>
        <begin position="20"/>
        <end position="38"/>
    </location>
</feature>
<feature type="domain" description="Urate oxidase N-terminal" evidence="2">
    <location>
        <begin position="124"/>
        <end position="190"/>
    </location>
</feature>
<dbReference type="InterPro" id="IPR010389">
    <property type="entry name" value="Urate_ox_N"/>
</dbReference>
<evidence type="ECO:0000313" key="4">
    <source>
        <dbReference type="Proteomes" id="UP000824988"/>
    </source>
</evidence>
<keyword evidence="1" id="KW-0812">Transmembrane</keyword>
<dbReference type="EMBL" id="AP019782">
    <property type="protein sequence ID" value="BBL69518.1"/>
    <property type="molecule type" value="Genomic_DNA"/>
</dbReference>
<sequence>MRDVMLKIFDFLAPYGLDKLPRALMFGGGLVLVLALATGSVQMSQIWLGFFVRWLHVGSGIMWIGLLWYFNFVQIPSMPQIPDEQKPAISKVIAPAALFWFRWAALATVATGIALFIIGPVGNKVYIGIGMALGLVMAFNVWNIIWPNQQKVLGLVEATAEEKQAAGRVAMLASRFNTMFSIPMLYFMVAAQNVP</sequence>
<gene>
    <name evidence="3" type="ORF">MoryE10_01240</name>
</gene>
<dbReference type="Pfam" id="PF06181">
    <property type="entry name" value="Urate_ox_N"/>
    <property type="match status" value="1"/>
</dbReference>
<protein>
    <submittedName>
        <fullName evidence="3">Membrane protein</fullName>
    </submittedName>
</protein>
<name>A0A8D4VK21_9GAMM</name>
<dbReference type="KEGG" id="moz:MoryE10_01240"/>
<dbReference type="PIRSF" id="PIRSF032086">
    <property type="entry name" value="UCP032086"/>
    <property type="match status" value="1"/>
</dbReference>
<feature type="transmembrane region" description="Helical" evidence="1">
    <location>
        <begin position="165"/>
        <end position="189"/>
    </location>
</feature>
<evidence type="ECO:0000256" key="1">
    <source>
        <dbReference type="SAM" id="Phobius"/>
    </source>
</evidence>
<accession>A0A8D4VK21</accession>
<evidence type="ECO:0000259" key="2">
    <source>
        <dbReference type="Pfam" id="PF06181"/>
    </source>
</evidence>
<feature type="transmembrane region" description="Helical" evidence="1">
    <location>
        <begin position="125"/>
        <end position="145"/>
    </location>
</feature>
<keyword evidence="1" id="KW-1133">Transmembrane helix</keyword>
<dbReference type="AlphaFoldDB" id="A0A8D4VK21"/>
<organism evidence="3 4">
    <name type="scientific">Methylogaea oryzae</name>
    <dbReference type="NCBI Taxonomy" id="1295382"/>
    <lineage>
        <taxon>Bacteria</taxon>
        <taxon>Pseudomonadati</taxon>
        <taxon>Pseudomonadota</taxon>
        <taxon>Gammaproteobacteria</taxon>
        <taxon>Methylococcales</taxon>
        <taxon>Methylococcaceae</taxon>
        <taxon>Methylogaea</taxon>
    </lineage>
</organism>
<keyword evidence="4" id="KW-1185">Reference proteome</keyword>
<feature type="transmembrane region" description="Helical" evidence="1">
    <location>
        <begin position="50"/>
        <end position="72"/>
    </location>
</feature>
<dbReference type="InterPro" id="IPR016988">
    <property type="entry name" value="UCP032086"/>
</dbReference>
<keyword evidence="1" id="KW-0472">Membrane</keyword>
<feature type="transmembrane region" description="Helical" evidence="1">
    <location>
        <begin position="92"/>
        <end position="118"/>
    </location>
</feature>
<reference evidence="3" key="1">
    <citation type="submission" date="2019-06" db="EMBL/GenBank/DDBJ databases">
        <title>Complete genome sequence of Methylogaea oryzae strain JCM16910.</title>
        <authorList>
            <person name="Asakawa S."/>
        </authorList>
    </citation>
    <scope>NUCLEOTIDE SEQUENCE</scope>
    <source>
        <strain evidence="3">E10</strain>
    </source>
</reference>